<evidence type="ECO:0000313" key="13">
    <source>
        <dbReference type="EMBL" id="PRQ33410.1"/>
    </source>
</evidence>
<organism evidence="13 14">
    <name type="scientific">Rosa chinensis</name>
    <name type="common">China rose</name>
    <dbReference type="NCBI Taxonomy" id="74649"/>
    <lineage>
        <taxon>Eukaryota</taxon>
        <taxon>Viridiplantae</taxon>
        <taxon>Streptophyta</taxon>
        <taxon>Embryophyta</taxon>
        <taxon>Tracheophyta</taxon>
        <taxon>Spermatophyta</taxon>
        <taxon>Magnoliopsida</taxon>
        <taxon>eudicotyledons</taxon>
        <taxon>Gunneridae</taxon>
        <taxon>Pentapetalae</taxon>
        <taxon>rosids</taxon>
        <taxon>fabids</taxon>
        <taxon>Rosales</taxon>
        <taxon>Rosaceae</taxon>
        <taxon>Rosoideae</taxon>
        <taxon>Rosoideae incertae sedis</taxon>
        <taxon>Rosa</taxon>
    </lineage>
</organism>
<feature type="domain" description="Amino acid transporter transmembrane" evidence="12">
    <location>
        <begin position="2"/>
        <end position="187"/>
    </location>
</feature>
<evidence type="ECO:0000313" key="14">
    <source>
        <dbReference type="Proteomes" id="UP000238479"/>
    </source>
</evidence>
<evidence type="ECO:0000256" key="3">
    <source>
        <dbReference type="ARBA" id="ARBA00022448"/>
    </source>
</evidence>
<keyword evidence="9" id="KW-0927">Auxin signaling pathway</keyword>
<feature type="transmembrane region" description="Helical" evidence="11">
    <location>
        <begin position="37"/>
        <end position="59"/>
    </location>
</feature>
<keyword evidence="6" id="KW-0029">Amino-acid transport</keyword>
<dbReference type="Gramene" id="PRQ33410">
    <property type="protein sequence ID" value="PRQ33410"/>
    <property type="gene ID" value="RchiOBHm_Chr5g0057321"/>
</dbReference>
<keyword evidence="3" id="KW-0813">Transport</keyword>
<dbReference type="GO" id="GO:0006865">
    <property type="term" value="P:amino acid transport"/>
    <property type="evidence" value="ECO:0007669"/>
    <property type="project" value="UniProtKB-KW"/>
</dbReference>
<keyword evidence="5" id="KW-0769">Symport</keyword>
<keyword evidence="14" id="KW-1185">Reference proteome</keyword>
<evidence type="ECO:0000256" key="9">
    <source>
        <dbReference type="ARBA" id="ARBA00023294"/>
    </source>
</evidence>
<dbReference type="AlphaFoldDB" id="A0A2P6QGW5"/>
<comment type="subcellular location">
    <subcellularLocation>
        <location evidence="1">Endomembrane system</location>
        <topology evidence="1">Multi-pass membrane protein</topology>
    </subcellularLocation>
</comment>
<keyword evidence="8 11" id="KW-0472">Membrane</keyword>
<feature type="transmembrane region" description="Helical" evidence="11">
    <location>
        <begin position="103"/>
        <end position="129"/>
    </location>
</feature>
<dbReference type="Pfam" id="PF01490">
    <property type="entry name" value="Aa_trans"/>
    <property type="match status" value="1"/>
</dbReference>
<comment type="similarity">
    <text evidence="2">Belongs to the amino acid/polyamine transporter 2 family. Amino acid/auxin permease (AAAP) (TC 2.A.18.1) subfamily.</text>
</comment>
<evidence type="ECO:0000256" key="5">
    <source>
        <dbReference type="ARBA" id="ARBA00022847"/>
    </source>
</evidence>
<dbReference type="OMA" id="MFATICC"/>
<evidence type="ECO:0000256" key="8">
    <source>
        <dbReference type="ARBA" id="ARBA00023136"/>
    </source>
</evidence>
<reference evidence="13 14" key="1">
    <citation type="journal article" date="2018" name="Nat. Genet.">
        <title>The Rosa genome provides new insights in the design of modern roses.</title>
        <authorList>
            <person name="Bendahmane M."/>
        </authorList>
    </citation>
    <scope>NUCLEOTIDE SEQUENCE [LARGE SCALE GENOMIC DNA]</scope>
    <source>
        <strain evidence="14">cv. Old Blush</strain>
    </source>
</reference>
<keyword evidence="4 11" id="KW-0812">Transmembrane</keyword>
<evidence type="ECO:0000256" key="6">
    <source>
        <dbReference type="ARBA" id="ARBA00022970"/>
    </source>
</evidence>
<evidence type="ECO:0000256" key="1">
    <source>
        <dbReference type="ARBA" id="ARBA00004127"/>
    </source>
</evidence>
<evidence type="ECO:0000256" key="7">
    <source>
        <dbReference type="ARBA" id="ARBA00022989"/>
    </source>
</evidence>
<dbReference type="InterPro" id="IPR013057">
    <property type="entry name" value="AA_transpt_TM"/>
</dbReference>
<gene>
    <name evidence="13" type="ORF">RchiOBHm_Chr5g0057321</name>
</gene>
<name>A0A2P6QGW5_ROSCH</name>
<evidence type="ECO:0000256" key="10">
    <source>
        <dbReference type="ARBA" id="ARBA00045588"/>
    </source>
</evidence>
<evidence type="ECO:0000256" key="4">
    <source>
        <dbReference type="ARBA" id="ARBA00022692"/>
    </source>
</evidence>
<protein>
    <submittedName>
        <fullName evidence="13">Putative amino acid transporter, transmembrane domain-containing protein</fullName>
    </submittedName>
</protein>
<evidence type="ECO:0000256" key="11">
    <source>
        <dbReference type="SAM" id="Phobius"/>
    </source>
</evidence>
<dbReference type="GO" id="GO:0015293">
    <property type="term" value="F:symporter activity"/>
    <property type="evidence" value="ECO:0007669"/>
    <property type="project" value="UniProtKB-KW"/>
</dbReference>
<evidence type="ECO:0000259" key="12">
    <source>
        <dbReference type="Pfam" id="PF01490"/>
    </source>
</evidence>
<dbReference type="GO" id="GO:0009734">
    <property type="term" value="P:auxin-activated signaling pathway"/>
    <property type="evidence" value="ECO:0007669"/>
    <property type="project" value="UniProtKB-KW"/>
</dbReference>
<dbReference type="GO" id="GO:0012505">
    <property type="term" value="C:endomembrane system"/>
    <property type="evidence" value="ECO:0007669"/>
    <property type="project" value="UniProtKB-SubCell"/>
</dbReference>
<feature type="transmembrane region" description="Helical" evidence="11">
    <location>
        <begin position="149"/>
        <end position="166"/>
    </location>
</feature>
<dbReference type="PANTHER" id="PTHR48017">
    <property type="entry name" value="OS05G0424000 PROTEIN-RELATED"/>
    <property type="match status" value="1"/>
</dbReference>
<sequence length="197" mass="21688">MMTCYTDMLLKACMDTDPSITTYLDIVERAFRNKWRIIASVFLNTEQYLVALGLVIAVNENLHKLFATFAISGGAIIIGGRKTFILITACNTLPTILLTNLSILSYVLAKGVISSLLIVGSLISVGVSGVGFHTQGGQLWNMSGIPTSMSFYIFCFAGHPVLPSIYMSMRHRHQFIKVISLGMHLNSNLMSFIIFVV</sequence>
<evidence type="ECO:0000256" key="2">
    <source>
        <dbReference type="ARBA" id="ARBA00005590"/>
    </source>
</evidence>
<comment type="caution">
    <text evidence="13">The sequence shown here is derived from an EMBL/GenBank/DDBJ whole genome shotgun (WGS) entry which is preliminary data.</text>
</comment>
<dbReference type="EMBL" id="PDCK01000043">
    <property type="protein sequence ID" value="PRQ33410.1"/>
    <property type="molecule type" value="Genomic_DNA"/>
</dbReference>
<accession>A0A2P6QGW5</accession>
<dbReference type="Proteomes" id="UP000238479">
    <property type="component" value="Chromosome 5"/>
</dbReference>
<proteinExistence type="inferred from homology"/>
<keyword evidence="7 11" id="KW-1133">Transmembrane helix</keyword>
<comment type="function">
    <text evidence="10">Carrier protein involved in proton-driven auxin influx. Mediates the formation of auxin gradient from developing leaves (site of auxin biosynthesis) to tips by contributing to the loading of auxin in vascular tissues and facilitating acropetal (base to tip) auxin transport within inner tissues of the root apex, and basipetal (tip to base) auxin transport within outer tissues of the root apex. May be involved in lateral roots and nodules formation.</text>
</comment>